<dbReference type="EMBL" id="CP007129">
    <property type="protein sequence ID" value="AHG93033.1"/>
    <property type="molecule type" value="Genomic_DNA"/>
</dbReference>
<keyword evidence="1" id="KW-0614">Plasmid</keyword>
<organism evidence="1 2">
    <name type="scientific">Gemmatirosa kalamazoonensis</name>
    <dbReference type="NCBI Taxonomy" id="861299"/>
    <lineage>
        <taxon>Bacteria</taxon>
        <taxon>Pseudomonadati</taxon>
        <taxon>Gemmatimonadota</taxon>
        <taxon>Gemmatimonadia</taxon>
        <taxon>Gemmatimonadales</taxon>
        <taxon>Gemmatimonadaceae</taxon>
        <taxon>Gemmatirosa</taxon>
    </lineage>
</organism>
<dbReference type="NCBIfam" id="TIGR02436">
    <property type="entry name" value="four helix bundle protein"/>
    <property type="match status" value="1"/>
</dbReference>
<dbReference type="Gene3D" id="1.20.1440.60">
    <property type="entry name" value="23S rRNA-intervening sequence"/>
    <property type="match status" value="1"/>
</dbReference>
<evidence type="ECO:0000313" key="2">
    <source>
        <dbReference type="Proteomes" id="UP000019151"/>
    </source>
</evidence>
<geneLocation type="plasmid" evidence="1 2">
    <name>1</name>
</geneLocation>
<dbReference type="RefSeq" id="WP_104023351.1">
    <property type="nucleotide sequence ID" value="NZ_CP007129.1"/>
</dbReference>
<accession>W0RTW1</accession>
<dbReference type="CDD" id="cd16377">
    <property type="entry name" value="23S_rRNA_IVP_like"/>
    <property type="match status" value="1"/>
</dbReference>
<dbReference type="PANTHER" id="PTHR38471:SF2">
    <property type="entry name" value="FOUR HELIX BUNDLE PROTEIN"/>
    <property type="match status" value="1"/>
</dbReference>
<dbReference type="Pfam" id="PF05635">
    <property type="entry name" value="23S_rRNA_IVP"/>
    <property type="match status" value="1"/>
</dbReference>
<dbReference type="PANTHER" id="PTHR38471">
    <property type="entry name" value="FOUR HELIX BUNDLE PROTEIN"/>
    <property type="match status" value="1"/>
</dbReference>
<proteinExistence type="predicted"/>
<gene>
    <name evidence="1" type="ORF">J421_5498</name>
</gene>
<dbReference type="AlphaFoldDB" id="W0RTW1"/>
<dbReference type="InterPro" id="IPR012657">
    <property type="entry name" value="23S_rRNA-intervening_sequence"/>
</dbReference>
<dbReference type="SUPFAM" id="SSF158446">
    <property type="entry name" value="IVS-encoded protein-like"/>
    <property type="match status" value="1"/>
</dbReference>
<sequence length="120" mass="13700">MSRLTHHRELVVWQRAMELLKHSYDVARRLPGEERFGVAAQLRRAAVSVPSNIAEGHSRIHRAEYLNHLSMARGSLAEVETLVDACEMLRYAQPPQLADARDCADQIRRMLGAMLVKLRE</sequence>
<evidence type="ECO:0000313" key="1">
    <source>
        <dbReference type="EMBL" id="AHG93033.1"/>
    </source>
</evidence>
<dbReference type="InParanoid" id="W0RTW1"/>
<dbReference type="OrthoDB" id="160990at2"/>
<keyword evidence="2" id="KW-1185">Reference proteome</keyword>
<dbReference type="Proteomes" id="UP000019151">
    <property type="component" value="Plasmid 1"/>
</dbReference>
<reference evidence="1 2" key="1">
    <citation type="journal article" date="2014" name="Genome Announc.">
        <title>Genome Sequence and Methylome of Soil Bacterium Gemmatirosa kalamazoonensis KBS708T, a Member of the Rarely Cultivated Gemmatimonadetes Phylum.</title>
        <authorList>
            <person name="Debruyn J.M."/>
            <person name="Radosevich M."/>
            <person name="Wommack K.E."/>
            <person name="Polson S.W."/>
            <person name="Hauser L.J."/>
            <person name="Fawaz M.N."/>
            <person name="Korlach J."/>
            <person name="Tsai Y.C."/>
        </authorList>
    </citation>
    <scope>NUCLEOTIDE SEQUENCE [LARGE SCALE GENOMIC DNA]</scope>
    <source>
        <strain evidence="1 2">KBS708</strain>
        <plasmid evidence="2">Plasmid 1</plasmid>
    </source>
</reference>
<name>W0RTW1_9BACT</name>
<dbReference type="InterPro" id="IPR036583">
    <property type="entry name" value="23S_rRNA_IVS_sf"/>
</dbReference>
<dbReference type="HOGENOM" id="CLU_129874_0_6_0"/>
<protein>
    <submittedName>
        <fullName evidence="1">CHP02436-containing protein</fullName>
    </submittedName>
</protein>
<dbReference type="KEGG" id="gba:J421_5498"/>